<protein>
    <submittedName>
        <fullName evidence="1">Uncharacterized protein</fullName>
    </submittedName>
</protein>
<gene>
    <name evidence="1" type="ORF">CPB83DRAFT_865398</name>
</gene>
<name>A0A9P6JHU2_9AGAR</name>
<sequence>MDMPLSNLMKILTNWPNISTWSYSLSSSFLPLVVSVPFWSCTLVRSLWQSHILAFVDPVSHSATFCHLRRLFNLFTQLLVPTLHL</sequence>
<accession>A0A9P6JHU2</accession>
<evidence type="ECO:0000313" key="1">
    <source>
        <dbReference type="EMBL" id="KAF9521613.1"/>
    </source>
</evidence>
<reference evidence="1" key="1">
    <citation type="submission" date="2020-11" db="EMBL/GenBank/DDBJ databases">
        <authorList>
            <consortium name="DOE Joint Genome Institute"/>
            <person name="Ahrendt S."/>
            <person name="Riley R."/>
            <person name="Andreopoulos W."/>
            <person name="Labutti K."/>
            <person name="Pangilinan J."/>
            <person name="Ruiz-Duenas F.J."/>
            <person name="Barrasa J.M."/>
            <person name="Sanchez-Garcia M."/>
            <person name="Camarero S."/>
            <person name="Miyauchi S."/>
            <person name="Serrano A."/>
            <person name="Linde D."/>
            <person name="Babiker R."/>
            <person name="Drula E."/>
            <person name="Ayuso-Fernandez I."/>
            <person name="Pacheco R."/>
            <person name="Padilla G."/>
            <person name="Ferreira P."/>
            <person name="Barriuso J."/>
            <person name="Kellner H."/>
            <person name="Castanera R."/>
            <person name="Alfaro M."/>
            <person name="Ramirez L."/>
            <person name="Pisabarro A.G."/>
            <person name="Kuo A."/>
            <person name="Tritt A."/>
            <person name="Lipzen A."/>
            <person name="He G."/>
            <person name="Yan M."/>
            <person name="Ng V."/>
            <person name="Cullen D."/>
            <person name="Martin F."/>
            <person name="Rosso M.-N."/>
            <person name="Henrissat B."/>
            <person name="Hibbett D."/>
            <person name="Martinez A.T."/>
            <person name="Grigoriev I.V."/>
        </authorList>
    </citation>
    <scope>NUCLEOTIDE SEQUENCE</scope>
    <source>
        <strain evidence="1">CBS 506.95</strain>
    </source>
</reference>
<organism evidence="1 2">
    <name type="scientific">Crepidotus variabilis</name>
    <dbReference type="NCBI Taxonomy" id="179855"/>
    <lineage>
        <taxon>Eukaryota</taxon>
        <taxon>Fungi</taxon>
        <taxon>Dikarya</taxon>
        <taxon>Basidiomycota</taxon>
        <taxon>Agaricomycotina</taxon>
        <taxon>Agaricomycetes</taxon>
        <taxon>Agaricomycetidae</taxon>
        <taxon>Agaricales</taxon>
        <taxon>Agaricineae</taxon>
        <taxon>Crepidotaceae</taxon>
        <taxon>Crepidotus</taxon>
    </lineage>
</organism>
<dbReference type="EMBL" id="MU158015">
    <property type="protein sequence ID" value="KAF9521613.1"/>
    <property type="molecule type" value="Genomic_DNA"/>
</dbReference>
<dbReference type="Proteomes" id="UP000807306">
    <property type="component" value="Unassembled WGS sequence"/>
</dbReference>
<comment type="caution">
    <text evidence="1">The sequence shown here is derived from an EMBL/GenBank/DDBJ whole genome shotgun (WGS) entry which is preliminary data.</text>
</comment>
<proteinExistence type="predicted"/>
<keyword evidence="2" id="KW-1185">Reference proteome</keyword>
<evidence type="ECO:0000313" key="2">
    <source>
        <dbReference type="Proteomes" id="UP000807306"/>
    </source>
</evidence>
<dbReference type="AlphaFoldDB" id="A0A9P6JHU2"/>